<gene>
    <name evidence="14 16" type="primary">ribB</name>
    <name evidence="16" type="ORF">EQP59_07505</name>
</gene>
<evidence type="ECO:0000256" key="11">
    <source>
        <dbReference type="ARBA" id="ARBA00022842"/>
    </source>
</evidence>
<feature type="binding site" evidence="14">
    <location>
        <position position="33"/>
    </location>
    <ligand>
        <name>Mg(2+)</name>
        <dbReference type="ChEBI" id="CHEBI:18420"/>
        <label>2</label>
    </ligand>
</feature>
<keyword evidence="12 14" id="KW-0464">Manganese</keyword>
<dbReference type="GO" id="GO:0000287">
    <property type="term" value="F:magnesium ion binding"/>
    <property type="evidence" value="ECO:0007669"/>
    <property type="project" value="UniProtKB-UniRule"/>
</dbReference>
<dbReference type="GO" id="GO:0003935">
    <property type="term" value="F:GTP cyclohydrolase II activity"/>
    <property type="evidence" value="ECO:0007669"/>
    <property type="project" value="TreeGrafter"/>
</dbReference>
<evidence type="ECO:0000259" key="15">
    <source>
        <dbReference type="Pfam" id="PF00925"/>
    </source>
</evidence>
<evidence type="ECO:0000256" key="2">
    <source>
        <dbReference type="ARBA" id="ARBA00001936"/>
    </source>
</evidence>
<dbReference type="RefSeq" id="WP_128501636.1">
    <property type="nucleotide sequence ID" value="NZ_CP035107.1"/>
</dbReference>
<keyword evidence="9 14" id="KW-0686">Riboflavin biosynthesis</keyword>
<dbReference type="PANTHER" id="PTHR21327">
    <property type="entry name" value="GTP CYCLOHYDROLASE II-RELATED"/>
    <property type="match status" value="1"/>
</dbReference>
<comment type="function">
    <text evidence="3 14">Catalyzes the conversion of D-ribulose 5-phosphate to formate and 3,4-dihydroxy-2-butanone 4-phosphate.</text>
</comment>
<dbReference type="Gene3D" id="3.40.50.10990">
    <property type="entry name" value="GTP cyclohydrolase II"/>
    <property type="match status" value="1"/>
</dbReference>
<dbReference type="NCBIfam" id="TIGR00506">
    <property type="entry name" value="ribB"/>
    <property type="match status" value="1"/>
</dbReference>
<comment type="cofactor">
    <cofactor evidence="2">
        <name>Mn(2+)</name>
        <dbReference type="ChEBI" id="CHEBI:29035"/>
    </cofactor>
</comment>
<evidence type="ECO:0000313" key="16">
    <source>
        <dbReference type="EMBL" id="QAR31191.1"/>
    </source>
</evidence>
<dbReference type="GO" id="GO:0005829">
    <property type="term" value="C:cytosol"/>
    <property type="evidence" value="ECO:0007669"/>
    <property type="project" value="TreeGrafter"/>
</dbReference>
<feature type="site" description="Essential for catalytic activity" evidence="14">
    <location>
        <position position="170"/>
    </location>
</feature>
<dbReference type="Pfam" id="PF00926">
    <property type="entry name" value="DHBP_synthase"/>
    <property type="match status" value="1"/>
</dbReference>
<evidence type="ECO:0000256" key="14">
    <source>
        <dbReference type="HAMAP-Rule" id="MF_00180"/>
    </source>
</evidence>
<comment type="similarity">
    <text evidence="6">In the C-terminal section; belongs to the GTP cyclohydrolase II family.</text>
</comment>
<keyword evidence="11 14" id="KW-0460">Magnesium</keyword>
<dbReference type="HAMAP" id="MF_00180">
    <property type="entry name" value="RibB"/>
    <property type="match status" value="1"/>
</dbReference>
<keyword evidence="10 14" id="KW-0479">Metal-binding</keyword>
<dbReference type="PIRSF" id="PIRSF001259">
    <property type="entry name" value="RibA"/>
    <property type="match status" value="1"/>
</dbReference>
<name>A0A3R5XUY5_ORNRH</name>
<accession>A0A3R5XUY5</accession>
<organism evidence="16 17">
    <name type="scientific">Ornithobacterium rhinotracheale</name>
    <dbReference type="NCBI Taxonomy" id="28251"/>
    <lineage>
        <taxon>Bacteria</taxon>
        <taxon>Pseudomonadati</taxon>
        <taxon>Bacteroidota</taxon>
        <taxon>Flavobacteriia</taxon>
        <taxon>Flavobacteriales</taxon>
        <taxon>Weeksellaceae</taxon>
        <taxon>Ornithobacterium</taxon>
    </lineage>
</organism>
<dbReference type="GO" id="GO:0008686">
    <property type="term" value="F:3,4-dihydroxy-2-butanone-4-phosphate synthase activity"/>
    <property type="evidence" value="ECO:0007669"/>
    <property type="project" value="UniProtKB-UniRule"/>
</dbReference>
<dbReference type="SUPFAM" id="SSF142695">
    <property type="entry name" value="RibA-like"/>
    <property type="match status" value="1"/>
</dbReference>
<feature type="binding site" evidence="14">
    <location>
        <position position="37"/>
    </location>
    <ligand>
        <name>D-ribulose 5-phosphate</name>
        <dbReference type="ChEBI" id="CHEBI:58121"/>
    </ligand>
</feature>
<evidence type="ECO:0000256" key="5">
    <source>
        <dbReference type="ARBA" id="ARBA00005520"/>
    </source>
</evidence>
<dbReference type="EC" id="4.1.99.12" evidence="7 14"/>
<dbReference type="AlphaFoldDB" id="A0A3R5XUY5"/>
<keyword evidence="13 14" id="KW-0456">Lyase</keyword>
<feature type="site" description="Essential for catalytic activity" evidence="14">
    <location>
        <position position="132"/>
    </location>
</feature>
<evidence type="ECO:0000256" key="7">
    <source>
        <dbReference type="ARBA" id="ARBA00012153"/>
    </source>
</evidence>
<feature type="binding site" evidence="14">
    <location>
        <begin position="146"/>
        <end position="150"/>
    </location>
    <ligand>
        <name>D-ribulose 5-phosphate</name>
        <dbReference type="ChEBI" id="CHEBI:58121"/>
    </ligand>
</feature>
<dbReference type="FunFam" id="3.90.870.10:FF:000001">
    <property type="entry name" value="Riboflavin biosynthesis protein RibBA"/>
    <property type="match status" value="1"/>
</dbReference>
<dbReference type="OrthoDB" id="9793111at2"/>
<dbReference type="InterPro" id="IPR036144">
    <property type="entry name" value="RibA-like_sf"/>
</dbReference>
<comment type="similarity">
    <text evidence="5">In the N-terminal section; belongs to the DHBP synthase family.</text>
</comment>
<evidence type="ECO:0000256" key="8">
    <source>
        <dbReference type="ARBA" id="ARBA00018836"/>
    </source>
</evidence>
<evidence type="ECO:0000256" key="3">
    <source>
        <dbReference type="ARBA" id="ARBA00002284"/>
    </source>
</evidence>
<dbReference type="Proteomes" id="UP000287701">
    <property type="component" value="Chromosome"/>
</dbReference>
<dbReference type="PANTHER" id="PTHR21327:SF18">
    <property type="entry name" value="3,4-DIHYDROXY-2-BUTANONE 4-PHOSPHATE SYNTHASE"/>
    <property type="match status" value="1"/>
</dbReference>
<dbReference type="GO" id="GO:0009231">
    <property type="term" value="P:riboflavin biosynthetic process"/>
    <property type="evidence" value="ECO:0007669"/>
    <property type="project" value="UniProtKB-UniRule"/>
</dbReference>
<evidence type="ECO:0000256" key="6">
    <source>
        <dbReference type="ARBA" id="ARBA00008976"/>
    </source>
</evidence>
<feature type="binding site" evidence="14">
    <location>
        <begin position="32"/>
        <end position="33"/>
    </location>
    <ligand>
        <name>D-ribulose 5-phosphate</name>
        <dbReference type="ChEBI" id="CHEBI:58121"/>
    </ligand>
</feature>
<evidence type="ECO:0000256" key="4">
    <source>
        <dbReference type="ARBA" id="ARBA00004904"/>
    </source>
</evidence>
<dbReference type="EMBL" id="CP035107">
    <property type="protein sequence ID" value="QAR31191.1"/>
    <property type="molecule type" value="Genomic_DNA"/>
</dbReference>
<dbReference type="InterPro" id="IPR032677">
    <property type="entry name" value="GTP_cyclohydro_II"/>
</dbReference>
<evidence type="ECO:0000256" key="9">
    <source>
        <dbReference type="ARBA" id="ARBA00022619"/>
    </source>
</evidence>
<dbReference type="UniPathway" id="UPA00275">
    <property type="reaction ID" value="UER00399"/>
</dbReference>
<protein>
    <recommendedName>
        <fullName evidence="8 14">3,4-dihydroxy-2-butanone 4-phosphate synthase</fullName>
        <shortName evidence="14">DHBP synthase</shortName>
        <ecNumber evidence="7 14">4.1.99.12</ecNumber>
    </recommendedName>
</protein>
<dbReference type="Pfam" id="PF00925">
    <property type="entry name" value="GTP_cyclohydro2"/>
    <property type="match status" value="1"/>
</dbReference>
<evidence type="ECO:0000256" key="12">
    <source>
        <dbReference type="ARBA" id="ARBA00023211"/>
    </source>
</evidence>
<comment type="pathway">
    <text evidence="4 14">Cofactor biosynthesis; riboflavin biosynthesis; 2-hydroxy-3-oxobutyl phosphate from D-ribulose 5-phosphate: step 1/1.</text>
</comment>
<evidence type="ECO:0000256" key="1">
    <source>
        <dbReference type="ARBA" id="ARBA00000141"/>
    </source>
</evidence>
<comment type="similarity">
    <text evidence="14">Belongs to the DHBP synthase family.</text>
</comment>
<feature type="binding site" evidence="14">
    <location>
        <position position="33"/>
    </location>
    <ligand>
        <name>Mg(2+)</name>
        <dbReference type="ChEBI" id="CHEBI:18420"/>
        <label>1</label>
    </ligand>
</feature>
<dbReference type="InterPro" id="IPR000422">
    <property type="entry name" value="DHBP_synthase_RibB"/>
</dbReference>
<comment type="catalytic activity">
    <reaction evidence="1 14">
        <text>D-ribulose 5-phosphate = (2S)-2-hydroxy-3-oxobutyl phosphate + formate + H(+)</text>
        <dbReference type="Rhea" id="RHEA:18457"/>
        <dbReference type="ChEBI" id="CHEBI:15378"/>
        <dbReference type="ChEBI" id="CHEBI:15740"/>
        <dbReference type="ChEBI" id="CHEBI:58121"/>
        <dbReference type="ChEBI" id="CHEBI:58830"/>
        <dbReference type="EC" id="4.1.99.12"/>
    </reaction>
</comment>
<reference evidence="16 17" key="1">
    <citation type="submission" date="2019-01" db="EMBL/GenBank/DDBJ databases">
        <title>Whole Genome of Ornithobacterium rhinotracheale FARPER-174b.</title>
        <authorList>
            <person name="Tataje-Lavanda L.A."/>
            <person name="Montalvan A."/>
            <person name="Montesinos R."/>
            <person name="Zimic M."/>
            <person name="Fernandez-Sanchez M."/>
            <person name="Fernandez-Diaz M."/>
        </authorList>
    </citation>
    <scope>NUCLEOTIDE SEQUENCE [LARGE SCALE GENOMIC DNA]</scope>
    <source>
        <strain evidence="16 17">FARPER-174b</strain>
    </source>
</reference>
<evidence type="ECO:0000313" key="17">
    <source>
        <dbReference type="Proteomes" id="UP000287701"/>
    </source>
</evidence>
<evidence type="ECO:0000256" key="13">
    <source>
        <dbReference type="ARBA" id="ARBA00023239"/>
    </source>
</evidence>
<dbReference type="Gene3D" id="3.90.870.10">
    <property type="entry name" value="DHBP synthase"/>
    <property type="match status" value="1"/>
</dbReference>
<sequence>MEEQAIRLNRIEEVLEDLKQGKVIIVVDDEDRENEGDFIAAAEKVTPEMINFMTQYGRGLLCAPLEEERCEKLGLNMMVTHNTVLHHTPFTVSVDLLGKGCTTGISTHDRAKTIQALVDEETRPQDLGRPGHIFPLRAKKGGVLRRAGHTEAAVDLARLAGLKPAGILIEILNEDGSMARLPQLMKVAEKFDLKIVSIQDLIAYRLKNESLVQRIDSVKFQTHYGEYDLIAYKQTTNNQIHFALTRGEWSPEEAVPVRVKSTNDYFDLFTALHKGEQPLLEKITNIINQEGRGVLVFINNAIDSDLVQAKFNHYKAYLEGSQENPLKAPDNKDYGIGAQILKDLGVHKMKLITRNPETKKAIGGYDLEIAEFLTI</sequence>
<dbReference type="InterPro" id="IPR017945">
    <property type="entry name" value="DHBP_synth_RibB-like_a/b_dom"/>
</dbReference>
<comment type="subunit">
    <text evidence="14">Homodimer.</text>
</comment>
<dbReference type="GO" id="GO:0030145">
    <property type="term" value="F:manganese ion binding"/>
    <property type="evidence" value="ECO:0007669"/>
    <property type="project" value="UniProtKB-UniRule"/>
</dbReference>
<feature type="binding site" evidence="14">
    <location>
        <position position="149"/>
    </location>
    <ligand>
        <name>Mg(2+)</name>
        <dbReference type="ChEBI" id="CHEBI:18420"/>
        <label>2</label>
    </ligand>
</feature>
<evidence type="ECO:0000256" key="10">
    <source>
        <dbReference type="ARBA" id="ARBA00022723"/>
    </source>
</evidence>
<feature type="domain" description="GTP cyclohydrolase II" evidence="15">
    <location>
        <begin position="216"/>
        <end position="372"/>
    </location>
</feature>
<comment type="cofactor">
    <cofactor evidence="14">
        <name>Mg(2+)</name>
        <dbReference type="ChEBI" id="CHEBI:18420"/>
    </cofactor>
    <cofactor evidence="14">
        <name>Mn(2+)</name>
        <dbReference type="ChEBI" id="CHEBI:29035"/>
    </cofactor>
    <text evidence="14">Binds 2 divalent metal cations per subunit. Magnesium or manganese.</text>
</comment>
<proteinExistence type="inferred from homology"/>
<dbReference type="SUPFAM" id="SSF55821">
    <property type="entry name" value="YrdC/RibB"/>
    <property type="match status" value="1"/>
</dbReference>